<keyword evidence="4" id="KW-0472">Membrane</keyword>
<dbReference type="InterPro" id="IPR006680">
    <property type="entry name" value="Amidohydro-rel"/>
</dbReference>
<protein>
    <recommendedName>
        <fullName evidence="5">Amidohydrolase-related domain-containing protein</fullName>
    </recommendedName>
</protein>
<dbReference type="PANTHER" id="PTHR21240:SF31">
    <property type="entry name" value="AMIDOHYDROLASE FAMILY PROTEIN (AFU_ORTHOLOGUE AFUA_7G05840)"/>
    <property type="match status" value="1"/>
</dbReference>
<dbReference type="SUPFAM" id="SSF51556">
    <property type="entry name" value="Metallo-dependent hydrolases"/>
    <property type="match status" value="1"/>
</dbReference>
<evidence type="ECO:0000256" key="4">
    <source>
        <dbReference type="SAM" id="Phobius"/>
    </source>
</evidence>
<dbReference type="RefSeq" id="XP_003041255.1">
    <property type="nucleotide sequence ID" value="XM_003041209.1"/>
</dbReference>
<evidence type="ECO:0000256" key="3">
    <source>
        <dbReference type="RuleBase" id="RU366045"/>
    </source>
</evidence>
<dbReference type="KEGG" id="nhe:NECHADRAFT_98211"/>
<keyword evidence="4" id="KW-0812">Transmembrane</keyword>
<dbReference type="InParanoid" id="C7ZKD8"/>
<dbReference type="Pfam" id="PF04909">
    <property type="entry name" value="Amidohydro_2"/>
    <property type="match status" value="2"/>
</dbReference>
<dbReference type="InterPro" id="IPR032466">
    <property type="entry name" value="Metal_Hydrolase"/>
</dbReference>
<evidence type="ECO:0000256" key="1">
    <source>
        <dbReference type="ARBA" id="ARBA00022793"/>
    </source>
</evidence>
<dbReference type="InterPro" id="IPR032465">
    <property type="entry name" value="ACMSD"/>
</dbReference>
<dbReference type="Proteomes" id="UP000005206">
    <property type="component" value="Chromosome 16"/>
</dbReference>
<sequence length="357" mass="39991">MPGSTIPKIALEEAFTLPELANNSNGFTGPNGGQDLVQDLLDIQVRRLERMKASGVSFMILSLTSPGPQDEADPEKALALARRANDYLAGEIQKNPSCFAGLAALSMHDPKTAAIEARRAIKSLGLVGILVNDFQTVSADGKQIVFYDQPEWDVFWKEITELDVPVYIHPRLTTPDVSKRFLAGRPGLRGSAYFFAVGVSLHVLGLYINGVFERFPNLQIIVGHMGEHLLIQLWRIDHRFSYNTGVLKPKTEKTFKEVMKTVRLTTFSQLAVFQTANEVNNRTSQSLLVGIMVLLHCFMQSRKSGYKGEVMFSIDYPYETMEQGPKWFDEITDLSQEQKEQIAWGNAKRLFKLNCGT</sequence>
<keyword evidence="7" id="KW-1185">Reference proteome</keyword>
<comment type="similarity">
    <text evidence="3">Belongs to the metallo-dependent hydrolases superfamily.</text>
</comment>
<dbReference type="GO" id="GO:0005829">
    <property type="term" value="C:cytosol"/>
    <property type="evidence" value="ECO:0007669"/>
    <property type="project" value="TreeGrafter"/>
</dbReference>
<accession>C7ZKD8</accession>
<dbReference type="STRING" id="660122.C7ZKD8"/>
<feature type="transmembrane region" description="Helical" evidence="4">
    <location>
        <begin position="190"/>
        <end position="208"/>
    </location>
</feature>
<feature type="domain" description="Amidohydrolase-related" evidence="5">
    <location>
        <begin position="68"/>
        <end position="228"/>
    </location>
</feature>
<organism evidence="6 7">
    <name type="scientific">Fusarium vanettenii (strain ATCC MYA-4622 / CBS 123669 / FGSC 9596 / NRRL 45880 / 77-13-4)</name>
    <name type="common">Fusarium solani subsp. pisi</name>
    <dbReference type="NCBI Taxonomy" id="660122"/>
    <lineage>
        <taxon>Eukaryota</taxon>
        <taxon>Fungi</taxon>
        <taxon>Dikarya</taxon>
        <taxon>Ascomycota</taxon>
        <taxon>Pezizomycotina</taxon>
        <taxon>Sordariomycetes</taxon>
        <taxon>Hypocreomycetidae</taxon>
        <taxon>Hypocreales</taxon>
        <taxon>Nectriaceae</taxon>
        <taxon>Fusarium</taxon>
        <taxon>Fusarium solani species complex</taxon>
        <taxon>Fusarium vanettenii</taxon>
    </lineage>
</organism>
<keyword evidence="1 3" id="KW-0210">Decarboxylase</keyword>
<feature type="domain" description="Amidohydrolase-related" evidence="5">
    <location>
        <begin position="309"/>
        <end position="353"/>
    </location>
</feature>
<evidence type="ECO:0000313" key="6">
    <source>
        <dbReference type="EMBL" id="EEU35542.1"/>
    </source>
</evidence>
<dbReference type="GO" id="GO:0016831">
    <property type="term" value="F:carboxy-lyase activity"/>
    <property type="evidence" value="ECO:0007669"/>
    <property type="project" value="UniProtKB-KW"/>
</dbReference>
<keyword evidence="2 3" id="KW-0456">Lyase</keyword>
<evidence type="ECO:0000259" key="5">
    <source>
        <dbReference type="Pfam" id="PF04909"/>
    </source>
</evidence>
<proteinExistence type="inferred from homology"/>
<dbReference type="Gene3D" id="3.20.20.140">
    <property type="entry name" value="Metal-dependent hydrolases"/>
    <property type="match status" value="1"/>
</dbReference>
<name>C7ZKD8_FUSV7</name>
<dbReference type="EMBL" id="GG698938">
    <property type="protein sequence ID" value="EEU35542.1"/>
    <property type="molecule type" value="Genomic_DNA"/>
</dbReference>
<gene>
    <name evidence="6" type="ORF">NECHADRAFT_98211</name>
</gene>
<evidence type="ECO:0000256" key="2">
    <source>
        <dbReference type="ARBA" id="ARBA00023239"/>
    </source>
</evidence>
<dbReference type="AlphaFoldDB" id="C7ZKD8"/>
<reference evidence="6 7" key="1">
    <citation type="journal article" date="2009" name="PLoS Genet.">
        <title>The genome of Nectria haematococca: contribution of supernumerary chromosomes to gene expansion.</title>
        <authorList>
            <person name="Coleman J.J."/>
            <person name="Rounsley S.D."/>
            <person name="Rodriguez-Carres M."/>
            <person name="Kuo A."/>
            <person name="Wasmann C.C."/>
            <person name="Grimwood J."/>
            <person name="Schmutz J."/>
            <person name="Taga M."/>
            <person name="White G.J."/>
            <person name="Zhou S."/>
            <person name="Schwartz D.C."/>
            <person name="Freitag M."/>
            <person name="Ma L.J."/>
            <person name="Danchin E.G."/>
            <person name="Henrissat B."/>
            <person name="Coutinho P.M."/>
            <person name="Nelson D.R."/>
            <person name="Straney D."/>
            <person name="Napoli C.A."/>
            <person name="Barker B.M."/>
            <person name="Gribskov M."/>
            <person name="Rep M."/>
            <person name="Kroken S."/>
            <person name="Molnar I."/>
            <person name="Rensing C."/>
            <person name="Kennell J.C."/>
            <person name="Zamora J."/>
            <person name="Farman M.L."/>
            <person name="Selker E.U."/>
            <person name="Salamov A."/>
            <person name="Shapiro H."/>
            <person name="Pangilinan J."/>
            <person name="Lindquist E."/>
            <person name="Lamers C."/>
            <person name="Grigoriev I.V."/>
            <person name="Geiser D.M."/>
            <person name="Covert S.F."/>
            <person name="Temporini E."/>
            <person name="Vanetten H.D."/>
        </authorList>
    </citation>
    <scope>NUCLEOTIDE SEQUENCE [LARGE SCALE GENOMIC DNA]</scope>
    <source>
        <strain evidence="7">ATCC MYA-4622 / CBS 123669 / FGSC 9596 / NRRL 45880 / 77-13-4</strain>
    </source>
</reference>
<dbReference type="OMA" id="NMHILGI"/>
<dbReference type="OrthoDB" id="432010at2759"/>
<dbReference type="GO" id="GO:0016787">
    <property type="term" value="F:hydrolase activity"/>
    <property type="evidence" value="ECO:0007669"/>
    <property type="project" value="InterPro"/>
</dbReference>
<dbReference type="VEuPathDB" id="FungiDB:NECHADRAFT_98211"/>
<dbReference type="GO" id="GO:0019748">
    <property type="term" value="P:secondary metabolic process"/>
    <property type="evidence" value="ECO:0007669"/>
    <property type="project" value="TreeGrafter"/>
</dbReference>
<dbReference type="GeneID" id="9675975"/>
<dbReference type="PANTHER" id="PTHR21240">
    <property type="entry name" value="2-AMINO-3-CARBOXYLMUCONATE-6-SEMIALDEHYDE DECARBOXYLASE"/>
    <property type="match status" value="1"/>
</dbReference>
<dbReference type="eggNOG" id="KOG4245">
    <property type="taxonomic scope" value="Eukaryota"/>
</dbReference>
<keyword evidence="4" id="KW-1133">Transmembrane helix</keyword>
<dbReference type="HOGENOM" id="CLU_039329_5_0_1"/>
<evidence type="ECO:0000313" key="7">
    <source>
        <dbReference type="Proteomes" id="UP000005206"/>
    </source>
</evidence>